<dbReference type="InterPro" id="IPR001102">
    <property type="entry name" value="Transglutaminase_N"/>
</dbReference>
<organism evidence="3 4">
    <name type="scientific">Etheostoma spectabile</name>
    <name type="common">orangethroat darter</name>
    <dbReference type="NCBI Taxonomy" id="54343"/>
    <lineage>
        <taxon>Eukaryota</taxon>
        <taxon>Metazoa</taxon>
        <taxon>Chordata</taxon>
        <taxon>Craniata</taxon>
        <taxon>Vertebrata</taxon>
        <taxon>Euteleostomi</taxon>
        <taxon>Actinopterygii</taxon>
        <taxon>Neopterygii</taxon>
        <taxon>Teleostei</taxon>
        <taxon>Neoteleostei</taxon>
        <taxon>Acanthomorphata</taxon>
        <taxon>Eupercaria</taxon>
        <taxon>Perciformes</taxon>
        <taxon>Percoidei</taxon>
        <taxon>Percidae</taxon>
        <taxon>Etheostomatinae</taxon>
        <taxon>Etheostoma</taxon>
    </lineage>
</organism>
<comment type="similarity">
    <text evidence="1">Belongs to the transglutaminase superfamily. Transglutaminase family.</text>
</comment>
<dbReference type="AlphaFoldDB" id="A0A5J5CD77"/>
<dbReference type="InterPro" id="IPR050779">
    <property type="entry name" value="Transglutaminase"/>
</dbReference>
<dbReference type="Gene3D" id="3.90.260.10">
    <property type="entry name" value="Transglutaminase-like"/>
    <property type="match status" value="1"/>
</dbReference>
<dbReference type="InterPro" id="IPR013783">
    <property type="entry name" value="Ig-like_fold"/>
</dbReference>
<sequence>MYLSAGESNFKGRYKTRVSSSNLGHLKDDFPKFEAFPDAPTARAPAPDGTYLSVQKVDMCQKINEPQHRTGAYDTPNLVVRRGQEFQVKVTFNRPLAERDDFQLEFLIGENPSSRRGSLVVVTFSARIGGLWTGRIVKSKGKTVTLGVTPTPDAIIGRFRTYVTIVMGTGMQRTRRDATTDLYMLFNAWCKDDAVFLPNEAERYEYVLNDHGVMYQGSIDA</sequence>
<evidence type="ECO:0000256" key="1">
    <source>
        <dbReference type="ARBA" id="ARBA00005968"/>
    </source>
</evidence>
<dbReference type="GO" id="GO:0003810">
    <property type="term" value="F:protein-glutamine gamma-glutamyltransferase activity"/>
    <property type="evidence" value="ECO:0007669"/>
    <property type="project" value="TreeGrafter"/>
</dbReference>
<feature type="domain" description="Transglutaminase N-terminal" evidence="2">
    <location>
        <begin position="55"/>
        <end position="165"/>
    </location>
</feature>
<reference evidence="3 4" key="1">
    <citation type="submission" date="2019-08" db="EMBL/GenBank/DDBJ databases">
        <title>A chromosome-level genome assembly, high-density linkage maps, and genome scans reveal the genomic architecture of hybrid incompatibilities underlying speciation via character displacement in darters (Percidae: Etheostominae).</title>
        <authorList>
            <person name="Moran R.L."/>
            <person name="Catchen J.M."/>
            <person name="Fuller R.C."/>
        </authorList>
    </citation>
    <scope>NUCLEOTIDE SEQUENCE [LARGE SCALE GENOMIC DNA]</scope>
    <source>
        <strain evidence="3">EspeVRDwgs_2016</strain>
        <tissue evidence="3">Muscle</tissue>
    </source>
</reference>
<proteinExistence type="inferred from homology"/>
<dbReference type="PANTHER" id="PTHR11590">
    <property type="entry name" value="PROTEIN-GLUTAMINE GAMMA-GLUTAMYLTRANSFERASE"/>
    <property type="match status" value="1"/>
</dbReference>
<feature type="non-terminal residue" evidence="3">
    <location>
        <position position="221"/>
    </location>
</feature>
<dbReference type="InterPro" id="IPR036985">
    <property type="entry name" value="Transglutaminase-like_sf"/>
</dbReference>
<evidence type="ECO:0000313" key="3">
    <source>
        <dbReference type="EMBL" id="KAA8579884.1"/>
    </source>
</evidence>
<dbReference type="SUPFAM" id="SSF81296">
    <property type="entry name" value="E set domains"/>
    <property type="match status" value="1"/>
</dbReference>
<dbReference type="Gene3D" id="2.60.40.10">
    <property type="entry name" value="Immunoglobulins"/>
    <property type="match status" value="1"/>
</dbReference>
<dbReference type="InterPro" id="IPR014756">
    <property type="entry name" value="Ig_E-set"/>
</dbReference>
<evidence type="ECO:0000313" key="4">
    <source>
        <dbReference type="Proteomes" id="UP000327493"/>
    </source>
</evidence>
<keyword evidence="4" id="KW-1185">Reference proteome</keyword>
<dbReference type="EMBL" id="VOFY01000024">
    <property type="protein sequence ID" value="KAA8579884.1"/>
    <property type="molecule type" value="Genomic_DNA"/>
</dbReference>
<protein>
    <recommendedName>
        <fullName evidence="2">Transglutaminase N-terminal domain-containing protein</fullName>
    </recommendedName>
</protein>
<name>A0A5J5CD77_9PERO</name>
<dbReference type="GO" id="GO:0072378">
    <property type="term" value="P:blood coagulation, fibrin clot formation"/>
    <property type="evidence" value="ECO:0007669"/>
    <property type="project" value="TreeGrafter"/>
</dbReference>
<dbReference type="Proteomes" id="UP000327493">
    <property type="component" value="Chromosome 24"/>
</dbReference>
<accession>A0A5J5CD77</accession>
<comment type="caution">
    <text evidence="3">The sequence shown here is derived from an EMBL/GenBank/DDBJ whole genome shotgun (WGS) entry which is preliminary data.</text>
</comment>
<evidence type="ECO:0000259" key="2">
    <source>
        <dbReference type="Pfam" id="PF00868"/>
    </source>
</evidence>
<gene>
    <name evidence="3" type="ORF">FQN60_006977</name>
</gene>
<dbReference type="Pfam" id="PF00868">
    <property type="entry name" value="Transglut_N"/>
    <property type="match status" value="1"/>
</dbReference>
<dbReference type="GO" id="GO:0007399">
    <property type="term" value="P:nervous system development"/>
    <property type="evidence" value="ECO:0007669"/>
    <property type="project" value="UniProtKB-ARBA"/>
</dbReference>
<dbReference type="PANTHER" id="PTHR11590:SF42">
    <property type="entry name" value="COAGULATION FACTOR XIII A CHAIN"/>
    <property type="match status" value="1"/>
</dbReference>